<sequence>MIPRAVQQITYWPIYLVLKFLFRYRVEGQENLKGLGDKPVIFVSNHASFLDGPICAAAMPRDLVAPVKFYPIRFLVAKEHFGWENPFPFPFSLFTAFYVRANGSIPVVRGMGDFRQNLAEAIKVLKKGAKVWIYPEGKITRDGKLQLGKKGAAYLHQATGVSIVPVGLNGTFEILKSKKIKIKIGKPIHSLGNLSLEESTAKIMREISKLID</sequence>
<reference evidence="4 5" key="1">
    <citation type="journal article" date="2016" name="Nat. Commun.">
        <title>Thousands of microbial genomes shed light on interconnected biogeochemical processes in an aquifer system.</title>
        <authorList>
            <person name="Anantharaman K."/>
            <person name="Brown C.T."/>
            <person name="Hug L.A."/>
            <person name="Sharon I."/>
            <person name="Castelle C.J."/>
            <person name="Probst A.J."/>
            <person name="Thomas B.C."/>
            <person name="Singh A."/>
            <person name="Wilkins M.J."/>
            <person name="Karaoz U."/>
            <person name="Brodie E.L."/>
            <person name="Williams K.H."/>
            <person name="Hubbard S.S."/>
            <person name="Banfield J.F."/>
        </authorList>
    </citation>
    <scope>NUCLEOTIDE SEQUENCE [LARGE SCALE GENOMIC DNA]</scope>
</reference>
<dbReference type="Proteomes" id="UP000176633">
    <property type="component" value="Unassembled WGS sequence"/>
</dbReference>
<keyword evidence="2" id="KW-0012">Acyltransferase</keyword>
<dbReference type="AlphaFoldDB" id="A0A1F6C1L1"/>
<dbReference type="PANTHER" id="PTHR10434:SF40">
    <property type="entry name" value="1-ACYL-SN-GLYCEROL-3-PHOSPHATE ACYLTRANSFERASE"/>
    <property type="match status" value="1"/>
</dbReference>
<dbReference type="SMART" id="SM00563">
    <property type="entry name" value="PlsC"/>
    <property type="match status" value="1"/>
</dbReference>
<feature type="domain" description="Phospholipid/glycerol acyltransferase" evidence="3">
    <location>
        <begin position="40"/>
        <end position="171"/>
    </location>
</feature>
<dbReference type="InterPro" id="IPR002123">
    <property type="entry name" value="Plipid/glycerol_acylTrfase"/>
</dbReference>
<dbReference type="EMBL" id="MFKM01000026">
    <property type="protein sequence ID" value="OGG43095.1"/>
    <property type="molecule type" value="Genomic_DNA"/>
</dbReference>
<dbReference type="STRING" id="1798473.A3G50_02150"/>
<keyword evidence="1" id="KW-0808">Transferase</keyword>
<evidence type="ECO:0000256" key="2">
    <source>
        <dbReference type="ARBA" id="ARBA00023315"/>
    </source>
</evidence>
<accession>A0A1F6C1L1</accession>
<evidence type="ECO:0000313" key="5">
    <source>
        <dbReference type="Proteomes" id="UP000176633"/>
    </source>
</evidence>
<dbReference type="GO" id="GO:0006654">
    <property type="term" value="P:phosphatidic acid biosynthetic process"/>
    <property type="evidence" value="ECO:0007669"/>
    <property type="project" value="TreeGrafter"/>
</dbReference>
<evidence type="ECO:0000256" key="1">
    <source>
        <dbReference type="ARBA" id="ARBA00022679"/>
    </source>
</evidence>
<evidence type="ECO:0000313" key="4">
    <source>
        <dbReference type="EMBL" id="OGG43095.1"/>
    </source>
</evidence>
<dbReference type="SUPFAM" id="SSF69593">
    <property type="entry name" value="Glycerol-3-phosphate (1)-acyltransferase"/>
    <property type="match status" value="1"/>
</dbReference>
<dbReference type="PANTHER" id="PTHR10434">
    <property type="entry name" value="1-ACYL-SN-GLYCEROL-3-PHOSPHATE ACYLTRANSFERASE"/>
    <property type="match status" value="1"/>
</dbReference>
<evidence type="ECO:0000259" key="3">
    <source>
        <dbReference type="SMART" id="SM00563"/>
    </source>
</evidence>
<dbReference type="GO" id="GO:0003841">
    <property type="term" value="F:1-acylglycerol-3-phosphate O-acyltransferase activity"/>
    <property type="evidence" value="ECO:0007669"/>
    <property type="project" value="TreeGrafter"/>
</dbReference>
<proteinExistence type="predicted"/>
<name>A0A1F6C1L1_9BACT</name>
<dbReference type="CDD" id="cd07989">
    <property type="entry name" value="LPLAT_AGPAT-like"/>
    <property type="match status" value="1"/>
</dbReference>
<organism evidence="4 5">
    <name type="scientific">Candidatus Jorgensenbacteria bacterium RIFCSPLOWO2_12_FULL_42_11</name>
    <dbReference type="NCBI Taxonomy" id="1798473"/>
    <lineage>
        <taxon>Bacteria</taxon>
        <taxon>Candidatus Joergenseniibacteriota</taxon>
    </lineage>
</organism>
<protein>
    <recommendedName>
        <fullName evidence="3">Phospholipid/glycerol acyltransferase domain-containing protein</fullName>
    </recommendedName>
</protein>
<dbReference type="Pfam" id="PF01553">
    <property type="entry name" value="Acyltransferase"/>
    <property type="match status" value="1"/>
</dbReference>
<comment type="caution">
    <text evidence="4">The sequence shown here is derived from an EMBL/GenBank/DDBJ whole genome shotgun (WGS) entry which is preliminary data.</text>
</comment>
<gene>
    <name evidence="4" type="ORF">A3G50_02150</name>
</gene>